<reference evidence="6" key="1">
    <citation type="journal article" date="2019" name="Int. J. Syst. Evol. Microbiol.">
        <title>The Global Catalogue of Microorganisms (GCM) 10K type strain sequencing project: providing services to taxonomists for standard genome sequencing and annotation.</title>
        <authorList>
            <consortium name="The Broad Institute Genomics Platform"/>
            <consortium name="The Broad Institute Genome Sequencing Center for Infectious Disease"/>
            <person name="Wu L."/>
            <person name="Ma J."/>
        </authorList>
    </citation>
    <scope>NUCLEOTIDE SEQUENCE [LARGE SCALE GENOMIC DNA]</scope>
    <source>
        <strain evidence="6">CGMCC 1.16306</strain>
    </source>
</reference>
<dbReference type="InterPro" id="IPR051052">
    <property type="entry name" value="Diverse_substrate_MTase"/>
</dbReference>
<evidence type="ECO:0000256" key="3">
    <source>
        <dbReference type="ARBA" id="ARBA00022679"/>
    </source>
</evidence>
<dbReference type="SUPFAM" id="SSF53335">
    <property type="entry name" value="S-adenosyl-L-methionine-dependent methyltransferases"/>
    <property type="match status" value="1"/>
</dbReference>
<dbReference type="Gene3D" id="3.40.50.150">
    <property type="entry name" value="Vaccinia Virus protein VP39"/>
    <property type="match status" value="1"/>
</dbReference>
<name>A0ABV9GUA7_9BACL</name>
<dbReference type="Pfam" id="PF08241">
    <property type="entry name" value="Methyltransf_11"/>
    <property type="match status" value="1"/>
</dbReference>
<protein>
    <submittedName>
        <fullName evidence="5">Class I SAM-dependent methyltransferase</fullName>
        <ecNumber evidence="5">2.1.1.-</ecNumber>
    </submittedName>
</protein>
<dbReference type="Proteomes" id="UP001596022">
    <property type="component" value="Unassembled WGS sequence"/>
</dbReference>
<dbReference type="GO" id="GO:0008168">
    <property type="term" value="F:methyltransferase activity"/>
    <property type="evidence" value="ECO:0007669"/>
    <property type="project" value="UniProtKB-KW"/>
</dbReference>
<dbReference type="CDD" id="cd02440">
    <property type="entry name" value="AdoMet_MTases"/>
    <property type="match status" value="1"/>
</dbReference>
<dbReference type="RefSeq" id="WP_376847619.1">
    <property type="nucleotide sequence ID" value="NZ_JBHSFW010000024.1"/>
</dbReference>
<dbReference type="InterPro" id="IPR013216">
    <property type="entry name" value="Methyltransf_11"/>
</dbReference>
<dbReference type="GO" id="GO:0032259">
    <property type="term" value="P:methylation"/>
    <property type="evidence" value="ECO:0007669"/>
    <property type="project" value="UniProtKB-KW"/>
</dbReference>
<evidence type="ECO:0000313" key="6">
    <source>
        <dbReference type="Proteomes" id="UP001596022"/>
    </source>
</evidence>
<dbReference type="EMBL" id="JBHSFW010000024">
    <property type="protein sequence ID" value="MFC4620506.1"/>
    <property type="molecule type" value="Genomic_DNA"/>
</dbReference>
<dbReference type="InterPro" id="IPR029063">
    <property type="entry name" value="SAM-dependent_MTases_sf"/>
</dbReference>
<gene>
    <name evidence="5" type="ORF">ACFO4N_17585</name>
</gene>
<comment type="similarity">
    <text evidence="1">Belongs to the methyltransferase superfamily.</text>
</comment>
<sequence>MNNSDWDKEYISGGFRDKWDIPYPSQELVAFVATINFPKETVALDIGCGAGREAVFLAQQGLNTIGVDLSAEALKIAAERAIEAGVHVDWRQGNALNLPVEDHSVDFINDRGTFHVIVEDDRDQFAQEIARILKPDGMMLLRGCREPKEGGDHVAVTEQAINRYFSKYFDRGKVLPIQMVDFSREGMDGNIVILKKSK</sequence>
<proteinExistence type="inferred from homology"/>
<evidence type="ECO:0000256" key="2">
    <source>
        <dbReference type="ARBA" id="ARBA00022603"/>
    </source>
</evidence>
<dbReference type="PANTHER" id="PTHR44942">
    <property type="entry name" value="METHYLTRANSF_11 DOMAIN-CONTAINING PROTEIN"/>
    <property type="match status" value="1"/>
</dbReference>
<keyword evidence="3 5" id="KW-0808">Transferase</keyword>
<dbReference type="PANTHER" id="PTHR44942:SF4">
    <property type="entry name" value="METHYLTRANSFERASE TYPE 11 DOMAIN-CONTAINING PROTEIN"/>
    <property type="match status" value="1"/>
</dbReference>
<accession>A0ABV9GUA7</accession>
<evidence type="ECO:0000313" key="5">
    <source>
        <dbReference type="EMBL" id="MFC4620506.1"/>
    </source>
</evidence>
<feature type="domain" description="Methyltransferase type 11" evidence="4">
    <location>
        <begin position="44"/>
        <end position="140"/>
    </location>
</feature>
<dbReference type="EC" id="2.1.1.-" evidence="5"/>
<keyword evidence="2 5" id="KW-0489">Methyltransferase</keyword>
<evidence type="ECO:0000256" key="1">
    <source>
        <dbReference type="ARBA" id="ARBA00008361"/>
    </source>
</evidence>
<evidence type="ECO:0000259" key="4">
    <source>
        <dbReference type="Pfam" id="PF08241"/>
    </source>
</evidence>
<comment type="caution">
    <text evidence="5">The sequence shown here is derived from an EMBL/GenBank/DDBJ whole genome shotgun (WGS) entry which is preliminary data.</text>
</comment>
<keyword evidence="6" id="KW-1185">Reference proteome</keyword>
<organism evidence="5 6">
    <name type="scientific">Camelliibacillus cellulosilyticus</name>
    <dbReference type="NCBI Taxonomy" id="2174486"/>
    <lineage>
        <taxon>Bacteria</taxon>
        <taxon>Bacillati</taxon>
        <taxon>Bacillota</taxon>
        <taxon>Bacilli</taxon>
        <taxon>Bacillales</taxon>
        <taxon>Sporolactobacillaceae</taxon>
        <taxon>Camelliibacillus</taxon>
    </lineage>
</organism>